<dbReference type="EMBL" id="QXJC01000003">
    <property type="protein sequence ID" value="RID98800.1"/>
    <property type="molecule type" value="Genomic_DNA"/>
</dbReference>
<keyword evidence="2" id="KW-0238">DNA-binding</keyword>
<keyword evidence="1" id="KW-0805">Transcription regulation</keyword>
<evidence type="ECO:0000259" key="5">
    <source>
        <dbReference type="PROSITE" id="PS01124"/>
    </source>
</evidence>
<dbReference type="SMART" id="SM00342">
    <property type="entry name" value="HTH_ARAC"/>
    <property type="match status" value="1"/>
</dbReference>
<dbReference type="PROSITE" id="PS01124">
    <property type="entry name" value="HTH_ARAC_FAMILY_2"/>
    <property type="match status" value="1"/>
</dbReference>
<proteinExistence type="predicted"/>
<dbReference type="Pfam" id="PF12625">
    <property type="entry name" value="Arabinose_bd"/>
    <property type="match status" value="1"/>
</dbReference>
<dbReference type="InterPro" id="IPR009057">
    <property type="entry name" value="Homeodomain-like_sf"/>
</dbReference>
<feature type="domain" description="HTH araC/xylS-type" evidence="5">
    <location>
        <begin position="234"/>
        <end position="332"/>
    </location>
</feature>
<comment type="caution">
    <text evidence="6">The sequence shown here is derived from an EMBL/GenBank/DDBJ whole genome shotgun (WGS) entry which is preliminary data.</text>
</comment>
<accession>A0A398CFA8</accession>
<dbReference type="Proteomes" id="UP000266302">
    <property type="component" value="Unassembled WGS sequence"/>
</dbReference>
<dbReference type="GO" id="GO:0003700">
    <property type="term" value="F:DNA-binding transcription factor activity"/>
    <property type="evidence" value="ECO:0007669"/>
    <property type="project" value="InterPro"/>
</dbReference>
<dbReference type="InterPro" id="IPR018060">
    <property type="entry name" value="HTH_AraC"/>
</dbReference>
<name>A0A398CFA8_9BURK</name>
<evidence type="ECO:0000313" key="6">
    <source>
        <dbReference type="EMBL" id="RID98800.1"/>
    </source>
</evidence>
<evidence type="ECO:0000256" key="3">
    <source>
        <dbReference type="ARBA" id="ARBA00023163"/>
    </source>
</evidence>
<dbReference type="PANTHER" id="PTHR47894">
    <property type="entry name" value="HTH-TYPE TRANSCRIPTIONAL REGULATOR GADX"/>
    <property type="match status" value="1"/>
</dbReference>
<feature type="region of interest" description="Disordered" evidence="4">
    <location>
        <begin position="325"/>
        <end position="345"/>
    </location>
</feature>
<dbReference type="PANTHER" id="PTHR47894:SF1">
    <property type="entry name" value="HTH-TYPE TRANSCRIPTIONAL REGULATOR VQSM"/>
    <property type="match status" value="1"/>
</dbReference>
<evidence type="ECO:0000313" key="7">
    <source>
        <dbReference type="Proteomes" id="UP000266302"/>
    </source>
</evidence>
<evidence type="ECO:0000256" key="2">
    <source>
        <dbReference type="ARBA" id="ARBA00023125"/>
    </source>
</evidence>
<evidence type="ECO:0000256" key="1">
    <source>
        <dbReference type="ARBA" id="ARBA00023015"/>
    </source>
</evidence>
<dbReference type="GO" id="GO:0000976">
    <property type="term" value="F:transcription cis-regulatory region binding"/>
    <property type="evidence" value="ECO:0007669"/>
    <property type="project" value="TreeGrafter"/>
</dbReference>
<protein>
    <submittedName>
        <fullName evidence="6">AraC family transcriptional regulator</fullName>
    </submittedName>
</protein>
<dbReference type="InterPro" id="IPR032687">
    <property type="entry name" value="AraC-type_N"/>
</dbReference>
<organism evidence="6 7">
    <name type="scientific">Simplicispira hankyongi</name>
    <dbReference type="NCBI Taxonomy" id="2315688"/>
    <lineage>
        <taxon>Bacteria</taxon>
        <taxon>Pseudomonadati</taxon>
        <taxon>Pseudomonadota</taxon>
        <taxon>Betaproteobacteria</taxon>
        <taxon>Burkholderiales</taxon>
        <taxon>Comamonadaceae</taxon>
        <taxon>Simplicispira</taxon>
    </lineage>
</organism>
<keyword evidence="3" id="KW-0804">Transcription</keyword>
<dbReference type="OrthoDB" id="8584243at2"/>
<dbReference type="SUPFAM" id="SSF46689">
    <property type="entry name" value="Homeodomain-like"/>
    <property type="match status" value="1"/>
</dbReference>
<dbReference type="AlphaFoldDB" id="A0A398CFA8"/>
<sequence>MTSAPSVSLSWVNTVIAAAERQGVPCADLLARAGVANDRLGAPRWPVDDITRLWRAAAALTGDAAFGLNTGRQVGPGSFNVVSFILLSSSTLRSAIGQLQEYQRLISDGGRFQTLVGEQHSWLIYHPQQGSLAFSPHQVESVLAAAVCFSRWVTGRPLQPVRVQFSHGQIGPLSAYAQALGAEVQFEQAFNGLLLDNTVLDAPLPQADAELALLHRTHAAAQLAALSAPMLLSTRVEQWLTGALDGSVPGRAQAARQFGLGERAFARRLQEEGVCYADLVDGVRHALARQAVASGAEPFVRIARRLGFSEASAFNRAFRRWTGHAPGHWQQQGPVAPQTAPPAGH</sequence>
<dbReference type="Gene3D" id="1.10.10.60">
    <property type="entry name" value="Homeodomain-like"/>
    <property type="match status" value="1"/>
</dbReference>
<gene>
    <name evidence="6" type="ORF">D3F03_08230</name>
</gene>
<dbReference type="GO" id="GO:0005829">
    <property type="term" value="C:cytosol"/>
    <property type="evidence" value="ECO:0007669"/>
    <property type="project" value="TreeGrafter"/>
</dbReference>
<keyword evidence="7" id="KW-1185">Reference proteome</keyword>
<reference evidence="6 7" key="1">
    <citation type="submission" date="2018-09" db="EMBL/GenBank/DDBJ databases">
        <title>Draft genome of Simplicispira sp. NY-02.</title>
        <authorList>
            <person name="Im W.T."/>
        </authorList>
    </citation>
    <scope>NUCLEOTIDE SEQUENCE [LARGE SCALE GENOMIC DNA]</scope>
    <source>
        <strain evidence="6 7">NY-02</strain>
    </source>
</reference>
<evidence type="ECO:0000256" key="4">
    <source>
        <dbReference type="SAM" id="MobiDB-lite"/>
    </source>
</evidence>
<dbReference type="Pfam" id="PF12833">
    <property type="entry name" value="HTH_18"/>
    <property type="match status" value="1"/>
</dbReference>